<comment type="subcellular location">
    <subcellularLocation>
        <location evidence="1 11">Cell outer membrane</location>
        <topology evidence="1 11">Multi-pass membrane protein</topology>
    </subcellularLocation>
</comment>
<evidence type="ECO:0000313" key="18">
    <source>
        <dbReference type="Proteomes" id="UP001139333"/>
    </source>
</evidence>
<keyword evidence="18" id="KW-1185">Reference proteome</keyword>
<dbReference type="GO" id="GO:0015232">
    <property type="term" value="F:heme transmembrane transporter activity"/>
    <property type="evidence" value="ECO:0007669"/>
    <property type="project" value="InterPro"/>
</dbReference>
<dbReference type="EMBL" id="JAKIKP010000002">
    <property type="protein sequence ID" value="MCL1142026.1"/>
    <property type="molecule type" value="Genomic_DNA"/>
</dbReference>
<dbReference type="GO" id="GO:0044718">
    <property type="term" value="P:siderophore transmembrane transport"/>
    <property type="evidence" value="ECO:0007669"/>
    <property type="project" value="TreeGrafter"/>
</dbReference>
<evidence type="ECO:0000256" key="4">
    <source>
        <dbReference type="ARBA" id="ARBA00022452"/>
    </source>
</evidence>
<keyword evidence="10 11" id="KW-0998">Cell outer membrane</keyword>
<keyword evidence="9 17" id="KW-0675">Receptor</keyword>
<evidence type="ECO:0000256" key="6">
    <source>
        <dbReference type="ARBA" id="ARBA00022729"/>
    </source>
</evidence>
<keyword evidence="7 12" id="KW-0798">TonB box</keyword>
<feature type="domain" description="TonB-dependent receptor-like beta-barrel" evidence="15">
    <location>
        <begin position="268"/>
        <end position="723"/>
    </location>
</feature>
<evidence type="ECO:0000256" key="7">
    <source>
        <dbReference type="ARBA" id="ARBA00023077"/>
    </source>
</evidence>
<evidence type="ECO:0000256" key="5">
    <source>
        <dbReference type="ARBA" id="ARBA00022692"/>
    </source>
</evidence>
<evidence type="ECO:0000256" key="10">
    <source>
        <dbReference type="ARBA" id="ARBA00023237"/>
    </source>
</evidence>
<dbReference type="Pfam" id="PF07715">
    <property type="entry name" value="Plug"/>
    <property type="match status" value="1"/>
</dbReference>
<dbReference type="InterPro" id="IPR010949">
    <property type="entry name" value="TonB_Hb/transfer/lactofer_rcpt"/>
</dbReference>
<evidence type="ECO:0000313" key="17">
    <source>
        <dbReference type="EMBL" id="MCL1142026.1"/>
    </source>
</evidence>
<feature type="compositionally biased region" description="Polar residues" evidence="13">
    <location>
        <begin position="35"/>
        <end position="44"/>
    </location>
</feature>
<sequence>MRQLPLNVISAAIAAILAPSAIAQETTTKEPVVEQPSQQESTSPEPILAKEDLYIVNNFHDVIVISGSRMEQTLDQVAGSVVVIDEESIARNMTTDFSTLFRTEAAVDVKGGAGKPSSVTIRGIGGNRVMMVKDGVRVNNQYASPLGPGAEGTGRGLTEVEGLKQVEVLKAAASTMYGSDALGGVMVMTSKDADDYLAGQDYYFSANGGYTGMNDEFSGGFTSAFNQGNFDNLVSYQRRHGEEQQNYSNTLPDSDLVTDSLLLKSKYHFNDDTNLQLTVDYLTQQLDRWEQTPEDNDSIDYDRKTEALNASLRLRSTKERVVHDNVDFVLYYGQTDQSEKRNYFNGISGPDREITEKRDYEFNEYRVGFASTFSKALSLTGHDHNIIYGVDVEQSEMSRPRDYQKMDDNGNWIPSDTDTFSFADTKSLRVGAFVQDDISFLDGKLNAILGLRYDYFKNTPDQQQAEDAGRDPADFEAMSDGFWSPKAGLVYHITNDVNVYAQYAYGYKMPTPDQKWGELEVKDGAMPFPVLIQANYDLESESSHTMELGVRGHHGDTQYELTTFYTQADNYIDWEFVGCGGPLGCVMPRSLEYRYINYDKVTLYGAEASVSQWIGDSVEIWGNIAYTHGEDQDGNYLNTVSPLKGNIGANYYTYVGNTELDFGATVRFADKMDRTTDLDIFPVVMPGMDFNEVFNTSGYAVVDLTANVRITDNWTVRAGVYNLFDKEYIEYADVAGQSKFLMGSMGVTEETYSQPGRYFNVKLNYTF</sequence>
<dbReference type="NCBIfam" id="TIGR01785">
    <property type="entry name" value="TonB-hemin"/>
    <property type="match status" value="1"/>
</dbReference>
<dbReference type="Gene3D" id="2.40.170.20">
    <property type="entry name" value="TonB-dependent receptor, beta-barrel domain"/>
    <property type="match status" value="1"/>
</dbReference>
<feature type="domain" description="TonB-dependent receptor plug" evidence="16">
    <location>
        <begin position="75"/>
        <end position="185"/>
    </location>
</feature>
<keyword evidence="8 11" id="KW-0472">Membrane</keyword>
<evidence type="ECO:0000256" key="14">
    <source>
        <dbReference type="SAM" id="SignalP"/>
    </source>
</evidence>
<dbReference type="GO" id="GO:0009279">
    <property type="term" value="C:cell outer membrane"/>
    <property type="evidence" value="ECO:0007669"/>
    <property type="project" value="UniProtKB-SubCell"/>
</dbReference>
<dbReference type="Pfam" id="PF00593">
    <property type="entry name" value="TonB_dep_Rec_b-barrel"/>
    <property type="match status" value="1"/>
</dbReference>
<dbReference type="Proteomes" id="UP001139333">
    <property type="component" value="Unassembled WGS sequence"/>
</dbReference>
<gene>
    <name evidence="17" type="ORF">L2672_04875</name>
</gene>
<keyword evidence="6 14" id="KW-0732">Signal</keyword>
<dbReference type="InterPro" id="IPR036942">
    <property type="entry name" value="Beta-barrel_TonB_sf"/>
</dbReference>
<dbReference type="InterPro" id="IPR012910">
    <property type="entry name" value="Plug_dom"/>
</dbReference>
<keyword evidence="5 11" id="KW-0812">Transmembrane</keyword>
<dbReference type="PANTHER" id="PTHR30069">
    <property type="entry name" value="TONB-DEPENDENT OUTER MEMBRANE RECEPTOR"/>
    <property type="match status" value="1"/>
</dbReference>
<dbReference type="AlphaFoldDB" id="A0A9X1ZTS4"/>
<comment type="caution">
    <text evidence="17">The sequence shown here is derived from an EMBL/GenBank/DDBJ whole genome shotgun (WGS) entry which is preliminary data.</text>
</comment>
<evidence type="ECO:0000256" key="9">
    <source>
        <dbReference type="ARBA" id="ARBA00023170"/>
    </source>
</evidence>
<dbReference type="InterPro" id="IPR011276">
    <property type="entry name" value="TonB_haem/Hb_rcpt"/>
</dbReference>
<protein>
    <submittedName>
        <fullName evidence="17">TonB-dependent hemoglobin/transferrin/lactoferrin family receptor</fullName>
    </submittedName>
</protein>
<organism evidence="17 18">
    <name type="scientific">Shewanella gaetbuli</name>
    <dbReference type="NCBI Taxonomy" id="220752"/>
    <lineage>
        <taxon>Bacteria</taxon>
        <taxon>Pseudomonadati</taxon>
        <taxon>Pseudomonadota</taxon>
        <taxon>Gammaproteobacteria</taxon>
        <taxon>Alteromonadales</taxon>
        <taxon>Shewanellaceae</taxon>
        <taxon>Shewanella</taxon>
    </lineage>
</organism>
<dbReference type="SUPFAM" id="SSF56935">
    <property type="entry name" value="Porins"/>
    <property type="match status" value="1"/>
</dbReference>
<evidence type="ECO:0000256" key="3">
    <source>
        <dbReference type="ARBA" id="ARBA00022448"/>
    </source>
</evidence>
<dbReference type="InterPro" id="IPR039426">
    <property type="entry name" value="TonB-dep_rcpt-like"/>
</dbReference>
<dbReference type="GO" id="GO:0015344">
    <property type="term" value="F:siderophore uptake transmembrane transporter activity"/>
    <property type="evidence" value="ECO:0007669"/>
    <property type="project" value="TreeGrafter"/>
</dbReference>
<evidence type="ECO:0000256" key="13">
    <source>
        <dbReference type="SAM" id="MobiDB-lite"/>
    </source>
</evidence>
<dbReference type="InterPro" id="IPR000531">
    <property type="entry name" value="Beta-barrel_TonB"/>
</dbReference>
<dbReference type="InterPro" id="IPR037066">
    <property type="entry name" value="Plug_dom_sf"/>
</dbReference>
<accession>A0A9X1ZTS4</accession>
<keyword evidence="4 11" id="KW-1134">Transmembrane beta strand</keyword>
<feature type="signal peptide" evidence="14">
    <location>
        <begin position="1"/>
        <end position="23"/>
    </location>
</feature>
<proteinExistence type="inferred from homology"/>
<evidence type="ECO:0000256" key="12">
    <source>
        <dbReference type="RuleBase" id="RU003357"/>
    </source>
</evidence>
<evidence type="ECO:0000256" key="11">
    <source>
        <dbReference type="PROSITE-ProRule" id="PRU01360"/>
    </source>
</evidence>
<comment type="similarity">
    <text evidence="2">Belongs to the TonB-dependent receptor family. Hemoglobin/haptoglobin binding protein subfamily.</text>
</comment>
<dbReference type="NCBIfam" id="TIGR01786">
    <property type="entry name" value="TonB-hemlactrns"/>
    <property type="match status" value="1"/>
</dbReference>
<evidence type="ECO:0000259" key="16">
    <source>
        <dbReference type="Pfam" id="PF07715"/>
    </source>
</evidence>
<keyword evidence="3 11" id="KW-0813">Transport</keyword>
<evidence type="ECO:0000259" key="15">
    <source>
        <dbReference type="Pfam" id="PF00593"/>
    </source>
</evidence>
<feature type="chain" id="PRO_5040884345" evidence="14">
    <location>
        <begin position="24"/>
        <end position="767"/>
    </location>
</feature>
<dbReference type="PANTHER" id="PTHR30069:SF29">
    <property type="entry name" value="HEMOGLOBIN AND HEMOGLOBIN-HAPTOGLOBIN-BINDING PROTEIN 1-RELATED"/>
    <property type="match status" value="1"/>
</dbReference>
<feature type="region of interest" description="Disordered" evidence="13">
    <location>
        <begin position="27"/>
        <end position="46"/>
    </location>
</feature>
<evidence type="ECO:0000256" key="1">
    <source>
        <dbReference type="ARBA" id="ARBA00004571"/>
    </source>
</evidence>
<dbReference type="RefSeq" id="WP_248994698.1">
    <property type="nucleotide sequence ID" value="NZ_JAKIKP010000002.1"/>
</dbReference>
<dbReference type="CDD" id="cd01347">
    <property type="entry name" value="ligand_gated_channel"/>
    <property type="match status" value="1"/>
</dbReference>
<reference evidence="17" key="1">
    <citation type="submission" date="2022-01" db="EMBL/GenBank/DDBJ databases">
        <title>Whole genome-based taxonomy of the Shewanellaceae.</title>
        <authorList>
            <person name="Martin-Rodriguez A.J."/>
        </authorList>
    </citation>
    <scope>NUCLEOTIDE SEQUENCE</scope>
    <source>
        <strain evidence="17">DSM 16422</strain>
    </source>
</reference>
<dbReference type="Gene3D" id="2.170.130.10">
    <property type="entry name" value="TonB-dependent receptor, plug domain"/>
    <property type="match status" value="1"/>
</dbReference>
<evidence type="ECO:0000256" key="8">
    <source>
        <dbReference type="ARBA" id="ARBA00023136"/>
    </source>
</evidence>
<evidence type="ECO:0000256" key="2">
    <source>
        <dbReference type="ARBA" id="ARBA00008143"/>
    </source>
</evidence>
<dbReference type="PROSITE" id="PS52016">
    <property type="entry name" value="TONB_DEPENDENT_REC_3"/>
    <property type="match status" value="1"/>
</dbReference>
<name>A0A9X1ZTS4_9GAMM</name>